<dbReference type="PROSITE" id="PS50963">
    <property type="entry name" value="LINK_2"/>
    <property type="match status" value="2"/>
</dbReference>
<feature type="disulfide bond" evidence="11">
    <location>
        <begin position="415"/>
        <end position="436"/>
    </location>
</feature>
<feature type="region of interest" description="Disordered" evidence="12">
    <location>
        <begin position="1033"/>
        <end position="1068"/>
    </location>
</feature>
<dbReference type="PROSITE" id="PS01241">
    <property type="entry name" value="LINK_1"/>
    <property type="match status" value="1"/>
</dbReference>
<keyword evidence="3 10" id="KW-0245">EGF-like domain</keyword>
<sequence>MELIHSAQRLFQRLRAKSRRTARRTKTVLPVPPSPDPTPRSASISPPLSLVGLLRAGGWYIFTLRTALPHLLRLKAAAPGKLQHRSTFLRTSLIPKVQQDAGRVARVWTAAPAAPPSASDGRLRIDRFLHASSFFTGLANADTVVNMRKVTHQTISEELSKTVLLPCLFTLRPAAGSFHEPPRIKWTKVWGQRGSDGLQKEQSVLVAKDNVVKVKKAYQGRVSLPGYSKNRYNASLSLTGLRSSDSGLYRCEVVMGINDEQDTVPLEVTGVVFHYRAPHDRYALSFEDAKSVCVENSAAIATPGQLQATFADGYDNCDAGWLADQTVRYPIQSPRPGCYGDREDSPGVRNYGNRSPEELFDVYCFAKKLHGEVFHSTVPEKLSLATASTHCHSLGAQLATAGQLYLAWQAGLDQCDPGWLADGSVRYPINVPRRNCGGDEPGVRTVYNNPNRTGFPDTAALFDAYCYQVHTPAGIQATEAQTMDLTKRPVAEAISSAHEAENDLPPSKTSAWTVLVDSTKAGNFSLTDANNPSEISEEHVVIELRPEADWDEKKDGTETSQDQSEGPKTNSSLGLYDLRRMDSQGGSAHEDEDGSYFDSYTPETSSRASSTPEPQTNHGILTEFVNTLVRPFKYLMSMKEVDETKNTPMEPEAKAEENQTHTETSSRNLSIPKASENKGSIDNAIMERKGHTSFQDPTGGLQSIEQGLSEQEKELMPLIKLVPAVQNTEQSEAGSHPREGVVNLQATAHAGQLERSPPSEDENMSSPESPKGAPTFAPAAPSPHFQWAVKAMHGPSGEPPGNEVYVAKRPSWEPMEAKAGPLEVMTLPTSLQQDNLENYSGEGKDQDTEDSNTSTDRGKAGLGEDKDLDGSGEGSNFPSSFEMTVRNMAISDVKVTPETDPLPTQAVGEHSTLTPSQSSLEPRPAQEARGEILYVPWPADNLYSASTHTDGSNSAFTQAFRKNGQGESRKDAIATTTEALMRRLTASEVSTGELLGSDAQKMDQITTAAAAENTPNSSATEALISLSWVQEEKKETTSFPNPQSRLSATPAPAEGPQAAGVRLTTSSSMESRSAVTEAFVVGGIMTPLKGLKSDDRTSPEVSEGKDTDDPFGILMPNWALSFIPSADNNPCQTNPCLHGGSCLQEGDGYSCYCPQGFSGESCEIGESPPGRVRSLIPC</sequence>
<dbReference type="SUPFAM" id="SSF57196">
    <property type="entry name" value="EGF/Laminin"/>
    <property type="match status" value="1"/>
</dbReference>
<evidence type="ECO:0000256" key="10">
    <source>
        <dbReference type="PROSITE-ProRule" id="PRU00076"/>
    </source>
</evidence>
<dbReference type="GO" id="GO:0010001">
    <property type="term" value="P:glial cell differentiation"/>
    <property type="evidence" value="ECO:0007669"/>
    <property type="project" value="TreeGrafter"/>
</dbReference>
<feature type="region of interest" description="Disordered" evidence="12">
    <location>
        <begin position="544"/>
        <end position="619"/>
    </location>
</feature>
<feature type="region of interest" description="Disordered" evidence="12">
    <location>
        <begin position="835"/>
        <end position="883"/>
    </location>
</feature>
<dbReference type="Gene3D" id="2.60.40.10">
    <property type="entry name" value="Immunoglobulins"/>
    <property type="match status" value="1"/>
</dbReference>
<dbReference type="PANTHER" id="PTHR22804:SF24">
    <property type="entry name" value="NEUROCAN CORE PROTEIN"/>
    <property type="match status" value="1"/>
</dbReference>
<evidence type="ECO:0000256" key="8">
    <source>
        <dbReference type="ARBA" id="ARBA00023180"/>
    </source>
</evidence>
<dbReference type="InterPro" id="IPR016186">
    <property type="entry name" value="C-type_lectin-like/link_sf"/>
</dbReference>
<feature type="region of interest" description="Disordered" evidence="12">
    <location>
        <begin position="751"/>
        <end position="781"/>
    </location>
</feature>
<dbReference type="FunFam" id="3.10.100.10:FF:000011">
    <property type="entry name" value="Aggrecan core protein"/>
    <property type="match status" value="1"/>
</dbReference>
<dbReference type="Pfam" id="PF00008">
    <property type="entry name" value="EGF"/>
    <property type="match status" value="1"/>
</dbReference>
<dbReference type="PROSITE" id="PS50026">
    <property type="entry name" value="EGF_3"/>
    <property type="match status" value="1"/>
</dbReference>
<dbReference type="InterPro" id="IPR001881">
    <property type="entry name" value="EGF-like_Ca-bd_dom"/>
</dbReference>
<keyword evidence="6" id="KW-0654">Proteoglycan</keyword>
<feature type="compositionally biased region" description="Basic residues" evidence="12">
    <location>
        <begin position="16"/>
        <end position="26"/>
    </location>
</feature>
<dbReference type="GO" id="GO:0007417">
    <property type="term" value="P:central nervous system development"/>
    <property type="evidence" value="ECO:0007669"/>
    <property type="project" value="TreeGrafter"/>
</dbReference>
<feature type="compositionally biased region" description="Basic and acidic residues" evidence="12">
    <location>
        <begin position="544"/>
        <end position="557"/>
    </location>
</feature>
<feature type="compositionally biased region" description="Basic and acidic residues" evidence="12">
    <location>
        <begin position="1091"/>
        <end position="1108"/>
    </location>
</feature>
<dbReference type="InterPro" id="IPR000538">
    <property type="entry name" value="Link_dom"/>
</dbReference>
<dbReference type="Gene3D" id="2.10.25.10">
    <property type="entry name" value="Laminin"/>
    <property type="match status" value="1"/>
</dbReference>
<dbReference type="InterPro" id="IPR050691">
    <property type="entry name" value="Hyaluronan_bind_Proteoglycan"/>
</dbReference>
<reference evidence="16" key="1">
    <citation type="submission" date="2021-05" db="EMBL/GenBank/DDBJ databases">
        <authorList>
            <person name="Tigano A."/>
        </authorList>
    </citation>
    <scope>NUCLEOTIDE SEQUENCE</scope>
</reference>
<dbReference type="Pfam" id="PF00193">
    <property type="entry name" value="Xlink"/>
    <property type="match status" value="2"/>
</dbReference>
<dbReference type="GO" id="GO:0005615">
    <property type="term" value="C:extracellular space"/>
    <property type="evidence" value="ECO:0007669"/>
    <property type="project" value="TreeGrafter"/>
</dbReference>
<gene>
    <name evidence="16" type="ORF">MMEN_LOCUS1670</name>
</gene>
<dbReference type="FunFam" id="2.60.40.10:FF:000571">
    <property type="entry name" value="Neurocan core protein"/>
    <property type="match status" value="1"/>
</dbReference>
<dbReference type="GO" id="GO:0072534">
    <property type="term" value="C:perineuronal net"/>
    <property type="evidence" value="ECO:0007669"/>
    <property type="project" value="TreeGrafter"/>
</dbReference>
<dbReference type="InterPro" id="IPR013783">
    <property type="entry name" value="Ig-like_fold"/>
</dbReference>
<dbReference type="SMART" id="SM00181">
    <property type="entry name" value="EGF"/>
    <property type="match status" value="1"/>
</dbReference>
<dbReference type="InterPro" id="IPR016187">
    <property type="entry name" value="CTDL_fold"/>
</dbReference>
<evidence type="ECO:0000256" key="3">
    <source>
        <dbReference type="ARBA" id="ARBA00022536"/>
    </source>
</evidence>
<dbReference type="GO" id="GO:0045202">
    <property type="term" value="C:synapse"/>
    <property type="evidence" value="ECO:0007669"/>
    <property type="project" value="TreeGrafter"/>
</dbReference>
<dbReference type="GO" id="GO:0001501">
    <property type="term" value="P:skeletal system development"/>
    <property type="evidence" value="ECO:0007669"/>
    <property type="project" value="TreeGrafter"/>
</dbReference>
<dbReference type="InterPro" id="IPR007110">
    <property type="entry name" value="Ig-like_dom"/>
</dbReference>
<evidence type="ECO:0000256" key="6">
    <source>
        <dbReference type="ARBA" id="ARBA00022974"/>
    </source>
</evidence>
<comment type="caution">
    <text evidence="10">Lacks conserved residue(s) required for the propagation of feature annotation.</text>
</comment>
<dbReference type="Pfam" id="PF07686">
    <property type="entry name" value="V-set"/>
    <property type="match status" value="1"/>
</dbReference>
<dbReference type="OrthoDB" id="5860362at2759"/>
<dbReference type="InterPro" id="IPR000742">
    <property type="entry name" value="EGF"/>
</dbReference>
<feature type="domain" description="Ig-like" evidence="14">
    <location>
        <begin position="160"/>
        <end position="269"/>
    </location>
</feature>
<dbReference type="FunFam" id="2.10.25.10:FF:000045">
    <property type="entry name" value="Slit guidance ligand 2"/>
    <property type="match status" value="1"/>
</dbReference>
<dbReference type="PANTHER" id="PTHR22804">
    <property type="entry name" value="AGGRECAN/VERSICAN PROTEOGLYCAN"/>
    <property type="match status" value="1"/>
</dbReference>
<feature type="region of interest" description="Disordered" evidence="12">
    <location>
        <begin position="643"/>
        <end position="676"/>
    </location>
</feature>
<keyword evidence="8" id="KW-0325">Glycoprotein</keyword>
<evidence type="ECO:0000259" key="13">
    <source>
        <dbReference type="PROSITE" id="PS50026"/>
    </source>
</evidence>
<feature type="compositionally biased region" description="Polar residues" evidence="12">
    <location>
        <begin position="1037"/>
        <end position="1047"/>
    </location>
</feature>
<feature type="compositionally biased region" description="Basic and acidic residues" evidence="12">
    <location>
        <begin position="643"/>
        <end position="660"/>
    </location>
</feature>
<evidence type="ECO:0000256" key="9">
    <source>
        <dbReference type="ARBA" id="ARBA00023319"/>
    </source>
</evidence>
<evidence type="ECO:0000259" key="14">
    <source>
        <dbReference type="PROSITE" id="PS50835"/>
    </source>
</evidence>
<feature type="disulfide bond" evidence="10">
    <location>
        <begin position="1153"/>
        <end position="1162"/>
    </location>
</feature>
<organism evidence="16 17">
    <name type="scientific">Menidia menidia</name>
    <name type="common">Atlantic silverside</name>
    <dbReference type="NCBI Taxonomy" id="238744"/>
    <lineage>
        <taxon>Eukaryota</taxon>
        <taxon>Metazoa</taxon>
        <taxon>Chordata</taxon>
        <taxon>Craniata</taxon>
        <taxon>Vertebrata</taxon>
        <taxon>Euteleostomi</taxon>
        <taxon>Actinopterygii</taxon>
        <taxon>Neopterygii</taxon>
        <taxon>Teleostei</taxon>
        <taxon>Neoteleostei</taxon>
        <taxon>Acanthomorphata</taxon>
        <taxon>Ovalentaria</taxon>
        <taxon>Atherinomorphae</taxon>
        <taxon>Atheriniformes</taxon>
        <taxon>Atherinopsidae</taxon>
        <taxon>Menidiinae</taxon>
        <taxon>Menidia</taxon>
    </lineage>
</organism>
<evidence type="ECO:0000256" key="11">
    <source>
        <dbReference type="PROSITE-ProRule" id="PRU00323"/>
    </source>
</evidence>
<feature type="non-terminal residue" evidence="16">
    <location>
        <position position="1"/>
    </location>
</feature>
<evidence type="ECO:0000259" key="15">
    <source>
        <dbReference type="PROSITE" id="PS50963"/>
    </source>
</evidence>
<feature type="compositionally biased region" description="Polar residues" evidence="12">
    <location>
        <begin position="601"/>
        <end position="619"/>
    </location>
</feature>
<dbReference type="InterPro" id="IPR013106">
    <property type="entry name" value="Ig_V-set"/>
</dbReference>
<feature type="domain" description="Link" evidence="15">
    <location>
        <begin position="271"/>
        <end position="366"/>
    </location>
</feature>
<keyword evidence="5" id="KW-0677">Repeat</keyword>
<feature type="region of interest" description="Disordered" evidence="12">
    <location>
        <begin position="16"/>
        <end position="43"/>
    </location>
</feature>
<dbReference type="SMART" id="SM00445">
    <property type="entry name" value="LINK"/>
    <property type="match status" value="2"/>
</dbReference>
<dbReference type="CDD" id="cd03517">
    <property type="entry name" value="Link_domain_CSPGs_modules_1_3"/>
    <property type="match status" value="1"/>
</dbReference>
<evidence type="ECO:0000313" key="16">
    <source>
        <dbReference type="EMBL" id="CAG5864710.1"/>
    </source>
</evidence>
<evidence type="ECO:0000313" key="17">
    <source>
        <dbReference type="Proteomes" id="UP000677803"/>
    </source>
</evidence>
<dbReference type="Gene3D" id="3.10.100.10">
    <property type="entry name" value="Mannose-Binding Protein A, subunit A"/>
    <property type="match status" value="2"/>
</dbReference>
<dbReference type="PRINTS" id="PR01265">
    <property type="entry name" value="LINKMODULE"/>
</dbReference>
<proteinExistence type="predicted"/>
<dbReference type="SUPFAM" id="SSF48726">
    <property type="entry name" value="Immunoglobulin"/>
    <property type="match status" value="1"/>
</dbReference>
<evidence type="ECO:0000256" key="5">
    <source>
        <dbReference type="ARBA" id="ARBA00022737"/>
    </source>
</evidence>
<dbReference type="PROSITE" id="PS50835">
    <property type="entry name" value="IG_LIKE"/>
    <property type="match status" value="1"/>
</dbReference>
<dbReference type="Proteomes" id="UP000677803">
    <property type="component" value="Unassembled WGS sequence"/>
</dbReference>
<keyword evidence="7 10" id="KW-1015">Disulfide bond</keyword>
<comment type="caution">
    <text evidence="16">The sequence shown here is derived from an EMBL/GenBank/DDBJ whole genome shotgun (WGS) entry which is preliminary data.</text>
</comment>
<dbReference type="PROSITE" id="PS01186">
    <property type="entry name" value="EGF_2"/>
    <property type="match status" value="1"/>
</dbReference>
<feature type="compositionally biased region" description="Polar residues" evidence="12">
    <location>
        <begin position="558"/>
        <end position="573"/>
    </location>
</feature>
<feature type="domain" description="EGF-like" evidence="13">
    <location>
        <begin position="1127"/>
        <end position="1163"/>
    </location>
</feature>
<dbReference type="CDD" id="cd03520">
    <property type="entry name" value="Link_domain_CSPGs_modules_2_4"/>
    <property type="match status" value="1"/>
</dbReference>
<keyword evidence="9" id="KW-0393">Immunoglobulin domain</keyword>
<comment type="subcellular location">
    <subcellularLocation>
        <location evidence="1">Secreted</location>
    </subcellularLocation>
</comment>
<evidence type="ECO:0000256" key="7">
    <source>
        <dbReference type="ARBA" id="ARBA00023157"/>
    </source>
</evidence>
<protein>
    <submittedName>
        <fullName evidence="16">(Atlantic silverside) hypothetical protein</fullName>
    </submittedName>
</protein>
<keyword evidence="4" id="KW-0732">Signal</keyword>
<feature type="compositionally biased region" description="Basic and acidic residues" evidence="12">
    <location>
        <begin position="856"/>
        <end position="869"/>
    </location>
</feature>
<feature type="disulfide bond" evidence="11">
    <location>
        <begin position="317"/>
        <end position="338"/>
    </location>
</feature>
<dbReference type="SMART" id="SM00409">
    <property type="entry name" value="IG"/>
    <property type="match status" value="1"/>
</dbReference>
<dbReference type="FunFam" id="3.10.100.10:FF:000002">
    <property type="entry name" value="Hyaluronan proteoglycan link protein 1"/>
    <property type="match status" value="1"/>
</dbReference>
<dbReference type="GO" id="GO:0005509">
    <property type="term" value="F:calcium ion binding"/>
    <property type="evidence" value="ECO:0007669"/>
    <property type="project" value="InterPro"/>
</dbReference>
<dbReference type="SMART" id="SM00179">
    <property type="entry name" value="EGF_CA"/>
    <property type="match status" value="1"/>
</dbReference>
<feature type="region of interest" description="Disordered" evidence="12">
    <location>
        <begin position="1090"/>
        <end position="1110"/>
    </location>
</feature>
<evidence type="ECO:0000256" key="1">
    <source>
        <dbReference type="ARBA" id="ARBA00004613"/>
    </source>
</evidence>
<feature type="region of interest" description="Disordered" evidence="12">
    <location>
        <begin position="896"/>
        <end position="926"/>
    </location>
</feature>
<name>A0A8S4A9B1_9TELE</name>
<dbReference type="SUPFAM" id="SSF56436">
    <property type="entry name" value="C-type lectin-like"/>
    <property type="match status" value="2"/>
</dbReference>
<keyword evidence="17" id="KW-1185">Reference proteome</keyword>
<keyword evidence="2" id="KW-0964">Secreted</keyword>
<evidence type="ECO:0000256" key="12">
    <source>
        <dbReference type="SAM" id="MobiDB-lite"/>
    </source>
</evidence>
<feature type="compositionally biased region" description="Polar residues" evidence="12">
    <location>
        <begin position="911"/>
        <end position="920"/>
    </location>
</feature>
<evidence type="ECO:0000256" key="2">
    <source>
        <dbReference type="ARBA" id="ARBA00022525"/>
    </source>
</evidence>
<dbReference type="PROSITE" id="PS00022">
    <property type="entry name" value="EGF_1"/>
    <property type="match status" value="1"/>
</dbReference>
<dbReference type="GO" id="GO:0007155">
    <property type="term" value="P:cell adhesion"/>
    <property type="evidence" value="ECO:0007669"/>
    <property type="project" value="InterPro"/>
</dbReference>
<dbReference type="GO" id="GO:0002052">
    <property type="term" value="P:positive regulation of neuroblast proliferation"/>
    <property type="evidence" value="ECO:0007669"/>
    <property type="project" value="TreeGrafter"/>
</dbReference>
<dbReference type="InterPro" id="IPR003599">
    <property type="entry name" value="Ig_sub"/>
</dbReference>
<dbReference type="GO" id="GO:0005540">
    <property type="term" value="F:hyaluronic acid binding"/>
    <property type="evidence" value="ECO:0007669"/>
    <property type="project" value="InterPro"/>
</dbReference>
<dbReference type="EMBL" id="CAJRST010000002">
    <property type="protein sequence ID" value="CAG5864710.1"/>
    <property type="molecule type" value="Genomic_DNA"/>
</dbReference>
<dbReference type="AlphaFoldDB" id="A0A8S4A9B1"/>
<dbReference type="CDD" id="cd00054">
    <property type="entry name" value="EGF_CA"/>
    <property type="match status" value="1"/>
</dbReference>
<feature type="domain" description="Link" evidence="15">
    <location>
        <begin position="372"/>
        <end position="468"/>
    </location>
</feature>
<accession>A0A8S4A9B1</accession>
<evidence type="ECO:0000256" key="4">
    <source>
        <dbReference type="ARBA" id="ARBA00022729"/>
    </source>
</evidence>
<dbReference type="InterPro" id="IPR036179">
    <property type="entry name" value="Ig-like_dom_sf"/>
</dbReference>